<reference evidence="2 3" key="1">
    <citation type="submission" date="2012-02" db="EMBL/GenBank/DDBJ databases">
        <title>Whole genome shotgun sequence of Mobilicoccus pelagius NBRC 104925.</title>
        <authorList>
            <person name="Yoshida Y."/>
            <person name="Hosoyama A."/>
            <person name="Tsuchikane K."/>
            <person name="Katsumata H."/>
            <person name="Yamazaki S."/>
            <person name="Fujita N."/>
        </authorList>
    </citation>
    <scope>NUCLEOTIDE SEQUENCE [LARGE SCALE GENOMIC DNA]</scope>
    <source>
        <strain evidence="2 3">NBRC 104925</strain>
    </source>
</reference>
<dbReference type="PANTHER" id="PTHR11092">
    <property type="entry name" value="SUGAR NUCLEOTIDE EPIMERASE RELATED"/>
    <property type="match status" value="1"/>
</dbReference>
<dbReference type="AlphaFoldDB" id="H5URI0"/>
<dbReference type="EMBL" id="BAFE01000051">
    <property type="protein sequence ID" value="GAB48338.1"/>
    <property type="molecule type" value="Genomic_DNA"/>
</dbReference>
<evidence type="ECO:0000313" key="2">
    <source>
        <dbReference type="EMBL" id="GAB48338.1"/>
    </source>
</evidence>
<dbReference type="Gene3D" id="3.40.50.720">
    <property type="entry name" value="NAD(P)-binding Rossmann-like Domain"/>
    <property type="match status" value="1"/>
</dbReference>
<dbReference type="Proteomes" id="UP000004367">
    <property type="component" value="Unassembled WGS sequence"/>
</dbReference>
<evidence type="ECO:0000313" key="3">
    <source>
        <dbReference type="Proteomes" id="UP000004367"/>
    </source>
</evidence>
<dbReference type="STRING" id="1089455.MOPEL_071_00540"/>
<protein>
    <recommendedName>
        <fullName evidence="1">NAD-dependent epimerase/dehydratase domain-containing protein</fullName>
    </recommendedName>
</protein>
<dbReference type="eggNOG" id="COG1090">
    <property type="taxonomic scope" value="Bacteria"/>
</dbReference>
<dbReference type="Pfam" id="PF01370">
    <property type="entry name" value="Epimerase"/>
    <property type="match status" value="1"/>
</dbReference>
<evidence type="ECO:0000259" key="1">
    <source>
        <dbReference type="Pfam" id="PF01370"/>
    </source>
</evidence>
<dbReference type="RefSeq" id="WP_009482236.1">
    <property type="nucleotide sequence ID" value="NZ_BAFE01000051.1"/>
</dbReference>
<proteinExistence type="predicted"/>
<gene>
    <name evidence="2" type="ORF">MOPEL_071_00540</name>
</gene>
<dbReference type="InterPro" id="IPR001509">
    <property type="entry name" value="Epimerase_deHydtase"/>
</dbReference>
<name>H5URI0_9MICO</name>
<sequence length="322" mass="33857">MNQGEKQPAPVPPRGKVVIAGGSGTLGTALADDLAQRGVEVVVLSRRPDPGARHRQVAWDARTVGPWPDELDGCLGVVNLAGRLVDARPTAANVADLRASRVDATRALVAAAARLDRPVPRWLQASTTAIWSDAGEALLDETSPLPEPGLPQMTGVARPWEEAAAGVNAEHVVTLRTSIVLDRGTPALDRLLLLTRFGLGGTVGSGRQWFSWIHVDDWLTIARAALGLEPGLELPDGVVVAAAPNPVRNDELMATLRRASGRRVGLPTPAPLLRLGAVALRTDPALALTGRHTTSRVLADAGMTWRHPTLAGALDDLLGGEA</sequence>
<organism evidence="2 3">
    <name type="scientific">Mobilicoccus pelagius NBRC 104925</name>
    <dbReference type="NCBI Taxonomy" id="1089455"/>
    <lineage>
        <taxon>Bacteria</taxon>
        <taxon>Bacillati</taxon>
        <taxon>Actinomycetota</taxon>
        <taxon>Actinomycetes</taxon>
        <taxon>Micrococcales</taxon>
        <taxon>Dermatophilaceae</taxon>
        <taxon>Mobilicoccus</taxon>
    </lineage>
</organism>
<dbReference type="PANTHER" id="PTHR11092:SF0">
    <property type="entry name" value="EPIMERASE FAMILY PROTEIN SDR39U1"/>
    <property type="match status" value="1"/>
</dbReference>
<keyword evidence="3" id="KW-1185">Reference proteome</keyword>
<feature type="domain" description="NAD-dependent epimerase/dehydratase" evidence="1">
    <location>
        <begin position="17"/>
        <end position="145"/>
    </location>
</feature>
<accession>H5URI0</accession>
<dbReference type="SUPFAM" id="SSF51735">
    <property type="entry name" value="NAD(P)-binding Rossmann-fold domains"/>
    <property type="match status" value="1"/>
</dbReference>
<dbReference type="InterPro" id="IPR036291">
    <property type="entry name" value="NAD(P)-bd_dom_sf"/>
</dbReference>
<dbReference type="OrthoDB" id="9801773at2"/>
<comment type="caution">
    <text evidence="2">The sequence shown here is derived from an EMBL/GenBank/DDBJ whole genome shotgun (WGS) entry which is preliminary data.</text>
</comment>